<comment type="caution">
    <text evidence="1">The sequence shown here is derived from an EMBL/GenBank/DDBJ whole genome shotgun (WGS) entry which is preliminary data.</text>
</comment>
<dbReference type="AlphaFoldDB" id="A0AA37T4H4"/>
<evidence type="ECO:0000313" key="2">
    <source>
        <dbReference type="Proteomes" id="UP001156870"/>
    </source>
</evidence>
<sequence length="265" mass="29714">MGSFLTIAEGNPNFATPVSLTFEGDRVVHKQNAGKIVRTVYQHYPEWLDYCRKTSPESMQKLQEMKNKPRVLYPAKMYTQLEFEELQDAFQQGDSAYQKHPNGLESVYYPGQNEIWIFGVDAKNSAHISSALDIAEARIGGTFSKSETIKSVYIKNLNADSNDPQDNMQLYKDVFEAVKATAQEVIGHGGQICCRTISHPLNPKLRVEHLQQAYEEAGAQGFRTGQLCNEQGRGVSMISADNPRQDGKVRTASVFVHLNEGFFTV</sequence>
<organism evidence="1 2">
    <name type="scientific">Marinibactrum halimedae</name>
    <dbReference type="NCBI Taxonomy" id="1444977"/>
    <lineage>
        <taxon>Bacteria</taxon>
        <taxon>Pseudomonadati</taxon>
        <taxon>Pseudomonadota</taxon>
        <taxon>Gammaproteobacteria</taxon>
        <taxon>Cellvibrionales</taxon>
        <taxon>Cellvibrionaceae</taxon>
        <taxon>Marinibactrum</taxon>
    </lineage>
</organism>
<proteinExistence type="predicted"/>
<accession>A0AA37T4H4</accession>
<evidence type="ECO:0000313" key="1">
    <source>
        <dbReference type="EMBL" id="GLS25471.1"/>
    </source>
</evidence>
<dbReference type="Proteomes" id="UP001156870">
    <property type="component" value="Unassembled WGS sequence"/>
</dbReference>
<gene>
    <name evidence="1" type="ORF">GCM10007877_11850</name>
</gene>
<keyword evidence="2" id="KW-1185">Reference proteome</keyword>
<protein>
    <submittedName>
        <fullName evidence="1">Uncharacterized protein</fullName>
    </submittedName>
</protein>
<dbReference type="RefSeq" id="WP_232592026.1">
    <property type="nucleotide sequence ID" value="NZ_BSPD01000030.1"/>
</dbReference>
<dbReference type="EMBL" id="BSPD01000030">
    <property type="protein sequence ID" value="GLS25471.1"/>
    <property type="molecule type" value="Genomic_DNA"/>
</dbReference>
<name>A0AA37T4H4_9GAMM</name>
<reference evidence="1 2" key="1">
    <citation type="journal article" date="2014" name="Int. J. Syst. Evol. Microbiol.">
        <title>Complete genome sequence of Corynebacterium casei LMG S-19264T (=DSM 44701T), isolated from a smear-ripened cheese.</title>
        <authorList>
            <consortium name="US DOE Joint Genome Institute (JGI-PGF)"/>
            <person name="Walter F."/>
            <person name="Albersmeier A."/>
            <person name="Kalinowski J."/>
            <person name="Ruckert C."/>
        </authorList>
    </citation>
    <scope>NUCLEOTIDE SEQUENCE [LARGE SCALE GENOMIC DNA]</scope>
    <source>
        <strain evidence="1 2">NBRC 110095</strain>
    </source>
</reference>